<dbReference type="InterPro" id="IPR043128">
    <property type="entry name" value="Rev_trsase/Diguanyl_cyclase"/>
</dbReference>
<keyword evidence="2" id="KW-0051">Antiviral defense</keyword>
<sequence length="467" mass="51928">MQIFLQGKLLGIEPFIRDSEGGLASLAGRCLHVSLLSEAIPRALLKHLGLAPELLGASGGGHFLAVLTDQSLPEANAFLVNVTRRLAEFSGHRLRLAWSATENLGAWTDVRKRLDDQMARWRGPDALEPEGIFEPFADDSRLNRFFSDLYRGLPATSAAVWDADAPGLLKAEGEQHWLATHYAPADSGPQPASRLELAARANGRKTWGILRGDADQFSTRLRKAQSIEEYLQLSVFFRQFFAGEVQVLCSQPDFQNRVSVLHTGGDEFSVIGSWDALIPFAREIERLFQRSATELLREFPGAEGKTLSMALALAPSADVDPASVYAEAGHQLEIAKSVGRDSISLLGRVLDWKQVGEAADLKTSMLRLVEEFGCPPQFLGELGSFYRETDRTLPARSTRRAAEAQQRPWRLHRRLHRVLDGPERNKEFQKTRNTVLAAFLTRGQAQLKLRPAGRVALEWARFLEEAE</sequence>
<dbReference type="Gene3D" id="3.30.70.270">
    <property type="match status" value="1"/>
</dbReference>
<evidence type="ECO:0000313" key="5">
    <source>
        <dbReference type="Proteomes" id="UP000593892"/>
    </source>
</evidence>
<evidence type="ECO:0000256" key="2">
    <source>
        <dbReference type="ARBA" id="ARBA00023118"/>
    </source>
</evidence>
<accession>A0A7S7SI47</accession>
<dbReference type="InterPro" id="IPR052117">
    <property type="entry name" value="Cas10/Csm1_subtype-III-A"/>
</dbReference>
<dbReference type="RefSeq" id="WP_194446726.1">
    <property type="nucleotide sequence ID" value="NZ_CP063849.1"/>
</dbReference>
<dbReference type="InterPro" id="IPR054767">
    <property type="entry name" value="Cas10-Cmr2_palm2"/>
</dbReference>
<evidence type="ECO:0000313" key="4">
    <source>
        <dbReference type="EMBL" id="QOY85056.1"/>
    </source>
</evidence>
<protein>
    <recommendedName>
        <fullName evidence="3">GGDEF domain-containing protein</fullName>
    </recommendedName>
</protein>
<organism evidence="4 5">
    <name type="scientific">Paludibaculum fermentans</name>
    <dbReference type="NCBI Taxonomy" id="1473598"/>
    <lineage>
        <taxon>Bacteria</taxon>
        <taxon>Pseudomonadati</taxon>
        <taxon>Acidobacteriota</taxon>
        <taxon>Terriglobia</taxon>
        <taxon>Bryobacterales</taxon>
        <taxon>Bryobacteraceae</taxon>
        <taxon>Paludibaculum</taxon>
    </lineage>
</organism>
<dbReference type="GO" id="GO:0051607">
    <property type="term" value="P:defense response to virus"/>
    <property type="evidence" value="ECO:0007669"/>
    <property type="project" value="UniProtKB-KW"/>
</dbReference>
<dbReference type="AlphaFoldDB" id="A0A7S7SI47"/>
<keyword evidence="5" id="KW-1185">Reference proteome</keyword>
<dbReference type="Proteomes" id="UP000593892">
    <property type="component" value="Chromosome"/>
</dbReference>
<name>A0A7S7SI47_PALFE</name>
<dbReference type="GO" id="GO:0000166">
    <property type="term" value="F:nucleotide binding"/>
    <property type="evidence" value="ECO:0007669"/>
    <property type="project" value="UniProtKB-KW"/>
</dbReference>
<dbReference type="PANTHER" id="PTHR36528">
    <property type="entry name" value="CRISPR SYSTEM SINGLE-STRAND-SPECIFIC DEOXYRIBONUCLEASE CAS10/CSM1 (SUBTYPE III-A)"/>
    <property type="match status" value="1"/>
</dbReference>
<evidence type="ECO:0000259" key="3">
    <source>
        <dbReference type="PROSITE" id="PS50887"/>
    </source>
</evidence>
<evidence type="ECO:0000256" key="1">
    <source>
        <dbReference type="ARBA" id="ARBA00022741"/>
    </source>
</evidence>
<gene>
    <name evidence="4" type="ORF">IRI77_19610</name>
</gene>
<proteinExistence type="predicted"/>
<feature type="domain" description="GGDEF" evidence="3">
    <location>
        <begin position="205"/>
        <end position="348"/>
    </location>
</feature>
<dbReference type="Pfam" id="PF22335">
    <property type="entry name" value="Cas10-Cmr2_palm2"/>
    <property type="match status" value="1"/>
</dbReference>
<dbReference type="KEGG" id="pfer:IRI77_19610"/>
<dbReference type="EMBL" id="CP063849">
    <property type="protein sequence ID" value="QOY85056.1"/>
    <property type="molecule type" value="Genomic_DNA"/>
</dbReference>
<keyword evidence="1" id="KW-0547">Nucleotide-binding</keyword>
<dbReference type="InterPro" id="IPR000160">
    <property type="entry name" value="GGDEF_dom"/>
</dbReference>
<dbReference type="PROSITE" id="PS50887">
    <property type="entry name" value="GGDEF"/>
    <property type="match status" value="1"/>
</dbReference>
<reference evidence="4 5" key="1">
    <citation type="submission" date="2020-10" db="EMBL/GenBank/DDBJ databases">
        <title>Complete genome sequence of Paludibaculum fermentans P105T, a facultatively anaerobic acidobacterium capable of dissimilatory Fe(III) reduction.</title>
        <authorList>
            <person name="Dedysh S.N."/>
            <person name="Beletsky A.V."/>
            <person name="Kulichevskaya I.S."/>
            <person name="Mardanov A.V."/>
            <person name="Ravin N.V."/>
        </authorList>
    </citation>
    <scope>NUCLEOTIDE SEQUENCE [LARGE SCALE GENOMIC DNA]</scope>
    <source>
        <strain evidence="4 5">P105</strain>
    </source>
</reference>
<dbReference type="PANTHER" id="PTHR36528:SF1">
    <property type="entry name" value="CRISPR SYSTEM SINGLE-STRAND-SPECIFIC DEOXYRIBONUCLEASE CAS10_CSM1 (SUBTYPE III-A)"/>
    <property type="match status" value="1"/>
</dbReference>